<organism evidence="1 2">
    <name type="scientific">Cotesia glomerata</name>
    <name type="common">Lepidopteran parasitic wasp</name>
    <name type="synonym">Apanteles glomeratus</name>
    <dbReference type="NCBI Taxonomy" id="32391"/>
    <lineage>
        <taxon>Eukaryota</taxon>
        <taxon>Metazoa</taxon>
        <taxon>Ecdysozoa</taxon>
        <taxon>Arthropoda</taxon>
        <taxon>Hexapoda</taxon>
        <taxon>Insecta</taxon>
        <taxon>Pterygota</taxon>
        <taxon>Neoptera</taxon>
        <taxon>Endopterygota</taxon>
        <taxon>Hymenoptera</taxon>
        <taxon>Apocrita</taxon>
        <taxon>Ichneumonoidea</taxon>
        <taxon>Braconidae</taxon>
        <taxon>Microgastrinae</taxon>
        <taxon>Cotesia</taxon>
    </lineage>
</organism>
<evidence type="ECO:0000313" key="2">
    <source>
        <dbReference type="Proteomes" id="UP000826195"/>
    </source>
</evidence>
<protein>
    <submittedName>
        <fullName evidence="1">Uncharacterized protein</fullName>
    </submittedName>
</protein>
<reference evidence="1 2" key="1">
    <citation type="journal article" date="2021" name="J. Hered.">
        <title>A chromosome-level genome assembly of the parasitoid wasp, Cotesia glomerata (Hymenoptera: Braconidae).</title>
        <authorList>
            <person name="Pinto B.J."/>
            <person name="Weis J.J."/>
            <person name="Gamble T."/>
            <person name="Ode P.J."/>
            <person name="Paul R."/>
            <person name="Zaspel J.M."/>
        </authorList>
    </citation>
    <scope>NUCLEOTIDE SEQUENCE [LARGE SCALE GENOMIC DNA]</scope>
    <source>
        <strain evidence="1">CgM1</strain>
    </source>
</reference>
<accession>A0AAV7I5W9</accession>
<proteinExistence type="predicted"/>
<keyword evidence="2" id="KW-1185">Reference proteome</keyword>
<name>A0AAV7I5W9_COTGL</name>
<comment type="caution">
    <text evidence="1">The sequence shown here is derived from an EMBL/GenBank/DDBJ whole genome shotgun (WGS) entry which is preliminary data.</text>
</comment>
<dbReference type="EMBL" id="JAHXZJ010002237">
    <property type="protein sequence ID" value="KAH0546053.1"/>
    <property type="molecule type" value="Genomic_DNA"/>
</dbReference>
<dbReference type="Proteomes" id="UP000826195">
    <property type="component" value="Unassembled WGS sequence"/>
</dbReference>
<dbReference type="AlphaFoldDB" id="A0AAV7I5W9"/>
<gene>
    <name evidence="1" type="ORF">KQX54_006176</name>
</gene>
<sequence length="148" mass="16732">MLTPYPYCAAALYYGDEIQAWTSFALFEMFTLGNGLTTRTSGGDKIVVGYSLWGICYSVYTSHQPEIQTAKYFFAFECRAGIPTGRADYTSAFAFVSMYGRNSKYMNRRDVLGRIAFPGTLQAENENWKTRDNEPSLEFISKALHKCS</sequence>
<evidence type="ECO:0000313" key="1">
    <source>
        <dbReference type="EMBL" id="KAH0546053.1"/>
    </source>
</evidence>